<dbReference type="Gene3D" id="3.10.450.40">
    <property type="match status" value="1"/>
</dbReference>
<protein>
    <submittedName>
        <fullName evidence="2">Membrane protein</fullName>
    </submittedName>
</protein>
<evidence type="ECO:0000256" key="1">
    <source>
        <dbReference type="SAM" id="SignalP"/>
    </source>
</evidence>
<feature type="chain" id="PRO_5002626421" evidence="1">
    <location>
        <begin position="26"/>
        <end position="105"/>
    </location>
</feature>
<accession>A0L4E7</accession>
<evidence type="ECO:0000313" key="3">
    <source>
        <dbReference type="Proteomes" id="UP000002586"/>
    </source>
</evidence>
<name>A0L4E7_MAGMM</name>
<keyword evidence="3" id="KW-1185">Reference proteome</keyword>
<feature type="signal peptide" evidence="1">
    <location>
        <begin position="1"/>
        <end position="25"/>
    </location>
</feature>
<dbReference type="eggNOG" id="COG3212">
    <property type="taxonomic scope" value="Bacteria"/>
</dbReference>
<dbReference type="RefSeq" id="WP_011712012.1">
    <property type="nucleotide sequence ID" value="NC_008576.1"/>
</dbReference>
<evidence type="ECO:0000313" key="2">
    <source>
        <dbReference type="EMBL" id="ABK42840.1"/>
    </source>
</evidence>
<dbReference type="EMBL" id="CP000471">
    <property type="protein sequence ID" value="ABK42840.1"/>
    <property type="molecule type" value="Genomic_DNA"/>
</dbReference>
<dbReference type="STRING" id="156889.Mmc1_0313"/>
<dbReference type="AlphaFoldDB" id="A0L4E7"/>
<organism evidence="2 3">
    <name type="scientific">Magnetococcus marinus (strain ATCC BAA-1437 / JCM 17883 / MC-1)</name>
    <dbReference type="NCBI Taxonomy" id="156889"/>
    <lineage>
        <taxon>Bacteria</taxon>
        <taxon>Pseudomonadati</taxon>
        <taxon>Pseudomonadota</taxon>
        <taxon>Magnetococcia</taxon>
        <taxon>Magnetococcales</taxon>
        <taxon>Magnetococcaceae</taxon>
        <taxon>Magnetococcus</taxon>
    </lineage>
</organism>
<reference evidence="3" key="1">
    <citation type="journal article" date="2009" name="Appl. Environ. Microbiol.">
        <title>Complete genome sequence of the chemolithoautotrophic marine magnetotactic coccus strain MC-1.</title>
        <authorList>
            <person name="Schubbe S."/>
            <person name="Williams T.J."/>
            <person name="Xie G."/>
            <person name="Kiss H.E."/>
            <person name="Brettin T.S."/>
            <person name="Martinez D."/>
            <person name="Ross C.A."/>
            <person name="Schuler D."/>
            <person name="Cox B.L."/>
            <person name="Nealson K.H."/>
            <person name="Bazylinski D.A."/>
        </authorList>
    </citation>
    <scope>NUCLEOTIDE SEQUENCE [LARGE SCALE GENOMIC DNA]</scope>
    <source>
        <strain evidence="3">ATCC BAA-1437 / JCM 17883 / MC-1</strain>
    </source>
</reference>
<dbReference type="HOGENOM" id="CLU_143489_5_0_5"/>
<proteinExistence type="predicted"/>
<reference evidence="2 3" key="2">
    <citation type="journal article" date="2012" name="Int. J. Syst. Evol. Microbiol.">
        <title>Magnetococcus marinus gen. nov., sp. nov., a marine, magnetotactic bacterium that represents a novel lineage (Magnetococcaceae fam. nov.; Magnetococcales ord. nov.) at the base of the Alphaproteobacteria.</title>
        <authorList>
            <person name="Bazylinski D.A."/>
            <person name="Williams T.J."/>
            <person name="Lefevre C.T."/>
            <person name="Berg R.J."/>
            <person name="Zhang C.L."/>
            <person name="Bowser S.S."/>
            <person name="Dean A.J."/>
            <person name="Beveridge T.J."/>
        </authorList>
    </citation>
    <scope>NUCLEOTIDE SEQUENCE [LARGE SCALE GENOMIC DNA]</scope>
    <source>
        <strain evidence="3">ATCC BAA-1437 / JCM 17883 / MC-1</strain>
    </source>
</reference>
<gene>
    <name evidence="2" type="ordered locus">Mmc1_0313</name>
</gene>
<dbReference type="Proteomes" id="UP000002586">
    <property type="component" value="Chromosome"/>
</dbReference>
<keyword evidence="1" id="KW-0732">Signal</keyword>
<sequence length="105" mass="11955" precursor="true">MTNRLNRPIVPLLLLPLLMASPAYAGDDVDHEQAYALVQQGRILPLAEILARHPQLAQVRLLEVELEQKHGRYLYELSFVTPSGQVLEWKLDAQSGTRLTQPRHH</sequence>
<dbReference type="OrthoDB" id="8478748at2"/>
<dbReference type="KEGG" id="mgm:Mmc1_0313"/>